<organism evidence="1 2">
    <name type="scientific">Geotalea uraniireducens</name>
    <dbReference type="NCBI Taxonomy" id="351604"/>
    <lineage>
        <taxon>Bacteria</taxon>
        <taxon>Pseudomonadati</taxon>
        <taxon>Thermodesulfobacteriota</taxon>
        <taxon>Desulfuromonadia</taxon>
        <taxon>Geobacterales</taxon>
        <taxon>Geobacteraceae</taxon>
        <taxon>Geotalea</taxon>
    </lineage>
</organism>
<reference evidence="1 2" key="1">
    <citation type="submission" date="2022-12" db="EMBL/GenBank/DDBJ databases">
        <title>Polyphasic characterization of Geotalea uranireducens NIT-SL11 newly isolated from a complex of sewage sludge and microbially reduced graphene oxide.</title>
        <authorList>
            <person name="Xie L."/>
            <person name="Yoshida N."/>
            <person name="Meng L."/>
        </authorList>
    </citation>
    <scope>NUCLEOTIDE SEQUENCE [LARGE SCALE GENOMIC DNA]</scope>
    <source>
        <strain evidence="1 2">NIT-SL11</strain>
    </source>
</reference>
<gene>
    <name evidence="1" type="ORF">GURASL_05220</name>
</gene>
<dbReference type="EMBL" id="AP027151">
    <property type="protein sequence ID" value="BDV41599.1"/>
    <property type="molecule type" value="Genomic_DNA"/>
</dbReference>
<dbReference type="Proteomes" id="UP001317705">
    <property type="component" value="Chromosome"/>
</dbReference>
<evidence type="ECO:0000313" key="1">
    <source>
        <dbReference type="EMBL" id="BDV41599.1"/>
    </source>
</evidence>
<name>A0ABN6VN04_9BACT</name>
<accession>A0ABN6VN04</accession>
<evidence type="ECO:0000313" key="2">
    <source>
        <dbReference type="Proteomes" id="UP001317705"/>
    </source>
</evidence>
<keyword evidence="2" id="KW-1185">Reference proteome</keyword>
<proteinExistence type="predicted"/>
<protein>
    <submittedName>
        <fullName evidence="1">Uncharacterized protein</fullName>
    </submittedName>
</protein>
<sequence length="71" mass="8779">MLGITHNVTRYHKRKEHGMHYFIKDNKLHRYPVPKRCGVQFQKEILRDTIPHNVEQCIYCMRRWPEDDNKE</sequence>